<keyword evidence="11" id="KW-0675">Receptor</keyword>
<comment type="subcellular location">
    <subcellularLocation>
        <location evidence="1 7">Cell outer membrane</location>
        <topology evidence="1 7">Multi-pass membrane protein</topology>
    </subcellularLocation>
</comment>
<organism evidence="11 12">
    <name type="scientific">Maribacter cobaltidurans</name>
    <dbReference type="NCBI Taxonomy" id="1178778"/>
    <lineage>
        <taxon>Bacteria</taxon>
        <taxon>Pseudomonadati</taxon>
        <taxon>Bacteroidota</taxon>
        <taxon>Flavobacteriia</taxon>
        <taxon>Flavobacteriales</taxon>
        <taxon>Flavobacteriaceae</taxon>
        <taxon>Maribacter</taxon>
    </lineage>
</organism>
<dbReference type="PROSITE" id="PS52016">
    <property type="entry name" value="TONB_DEPENDENT_REC_3"/>
    <property type="match status" value="1"/>
</dbReference>
<protein>
    <submittedName>
        <fullName evidence="11">TonB-dependent receptor</fullName>
    </submittedName>
</protein>
<feature type="signal peptide" evidence="8">
    <location>
        <begin position="1"/>
        <end position="20"/>
    </location>
</feature>
<evidence type="ECO:0000256" key="5">
    <source>
        <dbReference type="ARBA" id="ARBA00023136"/>
    </source>
</evidence>
<keyword evidence="6 7" id="KW-0998">Cell outer membrane</keyword>
<dbReference type="InterPro" id="IPR039426">
    <property type="entry name" value="TonB-dep_rcpt-like"/>
</dbReference>
<accession>A0ABU7IYC0</accession>
<keyword evidence="12" id="KW-1185">Reference proteome</keyword>
<dbReference type="RefSeq" id="WP_272652655.1">
    <property type="nucleotide sequence ID" value="NZ_JAZDDG010000009.1"/>
</dbReference>
<reference evidence="11 12" key="1">
    <citation type="submission" date="2024-01" db="EMBL/GenBank/DDBJ databases">
        <title>Maribacter spp. originated from different algae showed divergent polysaccharides utilization ability.</title>
        <authorList>
            <person name="Wang H."/>
            <person name="Wu Y."/>
        </authorList>
    </citation>
    <scope>NUCLEOTIDE SEQUENCE [LARGE SCALE GENOMIC DNA]</scope>
    <source>
        <strain evidence="11 12">PR1</strain>
    </source>
</reference>
<dbReference type="InterPro" id="IPR041700">
    <property type="entry name" value="OMP_b-brl_3"/>
</dbReference>
<proteinExistence type="inferred from homology"/>
<dbReference type="Pfam" id="PF13715">
    <property type="entry name" value="CarbopepD_reg_2"/>
    <property type="match status" value="1"/>
</dbReference>
<keyword evidence="5 7" id="KW-0472">Membrane</keyword>
<dbReference type="Gene3D" id="2.170.130.10">
    <property type="entry name" value="TonB-dependent receptor, plug domain"/>
    <property type="match status" value="1"/>
</dbReference>
<keyword evidence="8" id="KW-0732">Signal</keyword>
<sequence>MVRIITLLLCLTTSLMYGNAKITVTGKILEKDTNTPLEYATVSFTETGQTSPKYGGITDENGVFSIEVEKGTYIIEIEFIGFKPFFLDNKRIENDLDLGTLYLSVDAQSLSEVIVKGEKGLFENKLDKKIYNIGQDLTAQSTNVLQALNNVPSVSVSVDGGIALRGNSNVRILVNGKPSGLVGISDAQGLERLSSNAVESIEIITNPSARYDAEGASGIINIILKKGRNLGFNGSVQAVMGVPETFGIGGNLNYRTNKFNVFANVNFEDAKRPGHESVNTTFLDETTGTATDFLSQRQDITRDGSEYTMALGVDYYFNEKNTLTFMGLYANEDNDNNGLSTFNTFDVDGTLTSTRLRDQRELEEDSSDEYTLTYKSIFDEDEEHVLMVEAKYDSNTEIESATFEDTYSFGNFEDAQDRTAAEERQRNLLIQADYVFPFSETGSFEAGYRSTMRTIKFNSIVEKFNSDTNIWELDTNLSNRMDYGEDIYAAYSQYANAFGKFTLLAGLRLEITHIDVTQFTSDISFDKNYGNLFPSFHLGYQITETSELKTSYGRRISRPSFRELNPFSGYSNDLNLLSGNPDLDPVFTNSLELGYAKNWAGVSLETIGYFQYSKDIVQLITTNSGMVNEENIPILITRPLNVGTENRYGLEVSSIYSPANWLRVNGTINWFRFEQNASFDNTLLDLNDNDAHITQRQSLNTTSSSWFARLSPKISLPNDIDVQMGLQYDAPFREAYTTRRGMLVANVSVNKELFKGRGAINLNVSDLFNSRISRREASNTSFLSNSESQYVERQFNLTFTYRFKNTVENRDHDNNEDYEEDDYDES</sequence>
<evidence type="ECO:0000256" key="4">
    <source>
        <dbReference type="ARBA" id="ARBA00022692"/>
    </source>
</evidence>
<gene>
    <name evidence="11" type="ORF">V1I91_17995</name>
</gene>
<keyword evidence="3 7" id="KW-1134">Transmembrane beta strand</keyword>
<dbReference type="PANTHER" id="PTHR40980">
    <property type="entry name" value="PLUG DOMAIN-CONTAINING PROTEIN"/>
    <property type="match status" value="1"/>
</dbReference>
<feature type="domain" description="Outer membrane protein beta-barrel" evidence="10">
    <location>
        <begin position="381"/>
        <end position="801"/>
    </location>
</feature>
<evidence type="ECO:0000256" key="8">
    <source>
        <dbReference type="SAM" id="SignalP"/>
    </source>
</evidence>
<evidence type="ECO:0000259" key="9">
    <source>
        <dbReference type="Pfam" id="PF07715"/>
    </source>
</evidence>
<evidence type="ECO:0000259" key="10">
    <source>
        <dbReference type="Pfam" id="PF14905"/>
    </source>
</evidence>
<keyword evidence="2 7" id="KW-0813">Transport</keyword>
<evidence type="ECO:0000313" key="11">
    <source>
        <dbReference type="EMBL" id="MEE1977975.1"/>
    </source>
</evidence>
<evidence type="ECO:0000313" key="12">
    <source>
        <dbReference type="Proteomes" id="UP001356308"/>
    </source>
</evidence>
<feature type="chain" id="PRO_5046041264" evidence="8">
    <location>
        <begin position="21"/>
        <end position="826"/>
    </location>
</feature>
<dbReference type="Gene3D" id="2.40.170.20">
    <property type="entry name" value="TonB-dependent receptor, beta-barrel domain"/>
    <property type="match status" value="1"/>
</dbReference>
<name>A0ABU7IYC0_9FLAO</name>
<dbReference type="Pfam" id="PF14905">
    <property type="entry name" value="OMP_b-brl_3"/>
    <property type="match status" value="1"/>
</dbReference>
<evidence type="ECO:0000256" key="2">
    <source>
        <dbReference type="ARBA" id="ARBA00022448"/>
    </source>
</evidence>
<evidence type="ECO:0000256" key="6">
    <source>
        <dbReference type="ARBA" id="ARBA00023237"/>
    </source>
</evidence>
<keyword evidence="4 7" id="KW-0812">Transmembrane</keyword>
<evidence type="ECO:0000256" key="7">
    <source>
        <dbReference type="PROSITE-ProRule" id="PRU01360"/>
    </source>
</evidence>
<evidence type="ECO:0000256" key="1">
    <source>
        <dbReference type="ARBA" id="ARBA00004571"/>
    </source>
</evidence>
<evidence type="ECO:0000256" key="3">
    <source>
        <dbReference type="ARBA" id="ARBA00022452"/>
    </source>
</evidence>
<dbReference type="InterPro" id="IPR036942">
    <property type="entry name" value="Beta-barrel_TonB_sf"/>
</dbReference>
<dbReference type="EMBL" id="JAZDDG010000009">
    <property type="protein sequence ID" value="MEE1977975.1"/>
    <property type="molecule type" value="Genomic_DNA"/>
</dbReference>
<dbReference type="Proteomes" id="UP001356308">
    <property type="component" value="Unassembled WGS sequence"/>
</dbReference>
<comment type="similarity">
    <text evidence="7">Belongs to the TonB-dependent receptor family.</text>
</comment>
<dbReference type="InterPro" id="IPR008969">
    <property type="entry name" value="CarboxyPept-like_regulatory"/>
</dbReference>
<dbReference type="SUPFAM" id="SSF49464">
    <property type="entry name" value="Carboxypeptidase regulatory domain-like"/>
    <property type="match status" value="1"/>
</dbReference>
<dbReference type="Gene3D" id="2.60.40.1120">
    <property type="entry name" value="Carboxypeptidase-like, regulatory domain"/>
    <property type="match status" value="1"/>
</dbReference>
<dbReference type="SUPFAM" id="SSF56935">
    <property type="entry name" value="Porins"/>
    <property type="match status" value="1"/>
</dbReference>
<comment type="caution">
    <text evidence="11">The sequence shown here is derived from an EMBL/GenBank/DDBJ whole genome shotgun (WGS) entry which is preliminary data.</text>
</comment>
<dbReference type="Pfam" id="PF07715">
    <property type="entry name" value="Plug"/>
    <property type="match status" value="1"/>
</dbReference>
<dbReference type="InterPro" id="IPR037066">
    <property type="entry name" value="Plug_dom_sf"/>
</dbReference>
<feature type="domain" description="TonB-dependent receptor plug" evidence="9">
    <location>
        <begin position="137"/>
        <end position="219"/>
    </location>
</feature>
<dbReference type="PANTHER" id="PTHR40980:SF4">
    <property type="entry name" value="TONB-DEPENDENT RECEPTOR-LIKE BETA-BARREL DOMAIN-CONTAINING PROTEIN"/>
    <property type="match status" value="1"/>
</dbReference>
<dbReference type="InterPro" id="IPR012910">
    <property type="entry name" value="Plug_dom"/>
</dbReference>